<dbReference type="InterPro" id="IPR010920">
    <property type="entry name" value="LSM_dom_sf"/>
</dbReference>
<sequence>MTVQPTVQLIFEAKGMTVQIELIDNKAYKGTLKNVDYNLNCELTNATLIQTNQKFEQIVIRGSQIKFVKVPDELYNSPIFKQK</sequence>
<keyword evidence="3 5" id="KW-0687">Ribonucleoprotein</keyword>
<dbReference type="GO" id="GO:0006396">
    <property type="term" value="P:RNA processing"/>
    <property type="evidence" value="ECO:0007669"/>
    <property type="project" value="InterPro"/>
</dbReference>
<evidence type="ECO:0000313" key="6">
    <source>
        <dbReference type="EMBL" id="CAL6043817.1"/>
    </source>
</evidence>
<dbReference type="PROSITE" id="PS52002">
    <property type="entry name" value="SM"/>
    <property type="match status" value="1"/>
</dbReference>
<dbReference type="EMBL" id="CATOUU010000657">
    <property type="protein sequence ID" value="CAI9938868.1"/>
    <property type="molecule type" value="Genomic_DNA"/>
</dbReference>
<dbReference type="Pfam" id="PF01423">
    <property type="entry name" value="LSM"/>
    <property type="match status" value="1"/>
</dbReference>
<dbReference type="SUPFAM" id="SSF50182">
    <property type="entry name" value="Sm-like ribonucleoproteins"/>
    <property type="match status" value="1"/>
</dbReference>
<dbReference type="AlphaFoldDB" id="A0AA86PKI6"/>
<evidence type="ECO:0000256" key="2">
    <source>
        <dbReference type="ARBA" id="ARBA00023242"/>
    </source>
</evidence>
<dbReference type="SMART" id="SM00651">
    <property type="entry name" value="Sm"/>
    <property type="match status" value="1"/>
</dbReference>
<evidence type="ECO:0000313" key="7">
    <source>
        <dbReference type="Proteomes" id="UP001642409"/>
    </source>
</evidence>
<comment type="caution">
    <text evidence="5">The sequence shown here is derived from an EMBL/GenBank/DDBJ whole genome shotgun (WGS) entry which is preliminary data.</text>
</comment>
<evidence type="ECO:0000256" key="3">
    <source>
        <dbReference type="ARBA" id="ARBA00023274"/>
    </source>
</evidence>
<dbReference type="EMBL" id="CAXDID020000158">
    <property type="protein sequence ID" value="CAL6043817.1"/>
    <property type="molecule type" value="Genomic_DNA"/>
</dbReference>
<protein>
    <submittedName>
        <fullName evidence="5">Small nuclear ribonucleoprotein Sm D3</fullName>
    </submittedName>
    <submittedName>
        <fullName evidence="6">Small_nuclear ribonucleoprotein Sm D3</fullName>
    </submittedName>
</protein>
<dbReference type="InterPro" id="IPR027141">
    <property type="entry name" value="LSm4/Sm_D1/D3"/>
</dbReference>
<reference evidence="6 7" key="2">
    <citation type="submission" date="2024-07" db="EMBL/GenBank/DDBJ databases">
        <authorList>
            <person name="Akdeniz Z."/>
        </authorList>
    </citation>
    <scope>NUCLEOTIDE SEQUENCE [LARGE SCALE GENOMIC DNA]</scope>
</reference>
<evidence type="ECO:0000259" key="4">
    <source>
        <dbReference type="PROSITE" id="PS52002"/>
    </source>
</evidence>
<keyword evidence="2" id="KW-0539">Nucleus</keyword>
<name>A0AA86PKI6_9EUKA</name>
<comment type="subcellular location">
    <subcellularLocation>
        <location evidence="1">Nucleus</location>
    </subcellularLocation>
</comment>
<dbReference type="InterPro" id="IPR001163">
    <property type="entry name" value="Sm_dom_euk/arc"/>
</dbReference>
<reference evidence="5" key="1">
    <citation type="submission" date="2023-06" db="EMBL/GenBank/DDBJ databases">
        <authorList>
            <person name="Kurt Z."/>
        </authorList>
    </citation>
    <scope>NUCLEOTIDE SEQUENCE</scope>
</reference>
<gene>
    <name evidence="5" type="ORF">HINF_LOCUS26513</name>
    <name evidence="6" type="ORF">HINF_LOCUS40258</name>
</gene>
<feature type="domain" description="Sm" evidence="4">
    <location>
        <begin position="5"/>
        <end position="74"/>
    </location>
</feature>
<dbReference type="GO" id="GO:1990904">
    <property type="term" value="C:ribonucleoprotein complex"/>
    <property type="evidence" value="ECO:0007669"/>
    <property type="project" value="UniProtKB-KW"/>
</dbReference>
<evidence type="ECO:0000313" key="5">
    <source>
        <dbReference type="EMBL" id="CAI9938868.1"/>
    </source>
</evidence>
<dbReference type="Proteomes" id="UP001642409">
    <property type="component" value="Unassembled WGS sequence"/>
</dbReference>
<dbReference type="GO" id="GO:0005634">
    <property type="term" value="C:nucleus"/>
    <property type="evidence" value="ECO:0007669"/>
    <property type="project" value="UniProtKB-SubCell"/>
</dbReference>
<keyword evidence="7" id="KW-1185">Reference proteome</keyword>
<dbReference type="Gene3D" id="2.30.30.100">
    <property type="match status" value="1"/>
</dbReference>
<dbReference type="PANTHER" id="PTHR23338">
    <property type="entry name" value="SMALL NUCLEAR RIBONUCLEOPROTEIN SM"/>
    <property type="match status" value="1"/>
</dbReference>
<dbReference type="GO" id="GO:0003723">
    <property type="term" value="F:RNA binding"/>
    <property type="evidence" value="ECO:0007669"/>
    <property type="project" value="InterPro"/>
</dbReference>
<organism evidence="5">
    <name type="scientific">Hexamita inflata</name>
    <dbReference type="NCBI Taxonomy" id="28002"/>
    <lineage>
        <taxon>Eukaryota</taxon>
        <taxon>Metamonada</taxon>
        <taxon>Diplomonadida</taxon>
        <taxon>Hexamitidae</taxon>
        <taxon>Hexamitinae</taxon>
        <taxon>Hexamita</taxon>
    </lineage>
</organism>
<accession>A0AA86PKI6</accession>
<proteinExistence type="predicted"/>
<evidence type="ECO:0000256" key="1">
    <source>
        <dbReference type="ARBA" id="ARBA00004123"/>
    </source>
</evidence>
<dbReference type="InterPro" id="IPR047575">
    <property type="entry name" value="Sm"/>
</dbReference>